<evidence type="ECO:0000313" key="4">
    <source>
        <dbReference type="EMBL" id="SPD75253.1"/>
    </source>
</evidence>
<dbReference type="AlphaFoldDB" id="A0A445N0P7"/>
<dbReference type="Pfam" id="PF13280">
    <property type="entry name" value="WYL"/>
    <property type="match status" value="1"/>
</dbReference>
<dbReference type="InterPro" id="IPR036390">
    <property type="entry name" value="WH_DNA-bd_sf"/>
</dbReference>
<dbReference type="InterPro" id="IPR051534">
    <property type="entry name" value="CBASS_pafABC_assoc_protein"/>
</dbReference>
<dbReference type="Pfam" id="PF25583">
    <property type="entry name" value="WCX"/>
    <property type="match status" value="1"/>
</dbReference>
<dbReference type="PIRSF" id="PIRSF016838">
    <property type="entry name" value="PafC"/>
    <property type="match status" value="1"/>
</dbReference>
<sequence>MARGDQLARQWLIIQTLISSRTGKSAADLAVDLDCHPRTVYRDLEALQAAGFPIYNERIERKNLWSLLDTVKHQIPVPFTLTELMALCFSSDMLKVFKETVFYDSLESLFKKVKTTIPPDSLTYLKNVEQTLHVGLKPYKQYSNFKEIINRVTDAAVNKKSVDIVYFTQSRKKESRRRVDPYRIWFFNGTFYLIGFCHVRKEIRIFAMDRIKMMSRSDMSFKIPEDFELKDFMRPSFGVFQGETVKVKIRFSADIAGYIREKVWHESQKIYNQKDGSVIFEAEVAGTDEIRFWIMTWGSKAEVLEPEKLREEIRAEAEAMLLQYSRDVDQIKDRSPAGINSIDIEGRKPQTKL</sequence>
<dbReference type="InterPro" id="IPR036388">
    <property type="entry name" value="WH-like_DNA-bd_sf"/>
</dbReference>
<feature type="domain" description="WCX" evidence="3">
    <location>
        <begin position="243"/>
        <end position="321"/>
    </location>
</feature>
<gene>
    <name evidence="4" type="ORF">PITCH_A50055</name>
</gene>
<feature type="domain" description="WYL" evidence="2">
    <location>
        <begin position="147"/>
        <end position="212"/>
    </location>
</feature>
<dbReference type="InterPro" id="IPR057727">
    <property type="entry name" value="WCX_dom"/>
</dbReference>
<dbReference type="InterPro" id="IPR026881">
    <property type="entry name" value="WYL_dom"/>
</dbReference>
<accession>A0A445N0P7</accession>
<dbReference type="EMBL" id="OJIN01000192">
    <property type="protein sequence ID" value="SPD75253.1"/>
    <property type="molecule type" value="Genomic_DNA"/>
</dbReference>
<protein>
    <submittedName>
        <fullName evidence="4">Helix-turn-helix type 11 domain protein</fullName>
    </submittedName>
</protein>
<name>A0A445N0P7_9BACT</name>
<feature type="domain" description="Helix-turn-helix type 11" evidence="1">
    <location>
        <begin position="10"/>
        <end position="57"/>
    </location>
</feature>
<dbReference type="Gene3D" id="1.10.10.10">
    <property type="entry name" value="Winged helix-like DNA-binding domain superfamily/Winged helix DNA-binding domain"/>
    <property type="match status" value="1"/>
</dbReference>
<reference evidence="4" key="1">
    <citation type="submission" date="2018-01" db="EMBL/GenBank/DDBJ databases">
        <authorList>
            <person name="Regsiter A."/>
            <person name="William W."/>
        </authorList>
    </citation>
    <scope>NUCLEOTIDE SEQUENCE</scope>
    <source>
        <strain evidence="4">TRIP AH-1</strain>
    </source>
</reference>
<dbReference type="Pfam" id="PF08279">
    <property type="entry name" value="HTH_11"/>
    <property type="match status" value="1"/>
</dbReference>
<dbReference type="InterPro" id="IPR028349">
    <property type="entry name" value="PafC-like"/>
</dbReference>
<dbReference type="SUPFAM" id="SSF46785">
    <property type="entry name" value="Winged helix' DNA-binding domain"/>
    <property type="match status" value="1"/>
</dbReference>
<dbReference type="PANTHER" id="PTHR34580">
    <property type="match status" value="1"/>
</dbReference>
<dbReference type="PANTHER" id="PTHR34580:SF1">
    <property type="entry name" value="PROTEIN PAFC"/>
    <property type="match status" value="1"/>
</dbReference>
<organism evidence="4">
    <name type="scientific">uncultured Desulfobacterium sp</name>
    <dbReference type="NCBI Taxonomy" id="201089"/>
    <lineage>
        <taxon>Bacteria</taxon>
        <taxon>Pseudomonadati</taxon>
        <taxon>Thermodesulfobacteriota</taxon>
        <taxon>Desulfobacteria</taxon>
        <taxon>Desulfobacterales</taxon>
        <taxon>Desulfobacteriaceae</taxon>
        <taxon>Desulfobacterium</taxon>
        <taxon>environmental samples</taxon>
    </lineage>
</organism>
<evidence type="ECO:0000259" key="1">
    <source>
        <dbReference type="Pfam" id="PF08279"/>
    </source>
</evidence>
<evidence type="ECO:0000259" key="3">
    <source>
        <dbReference type="Pfam" id="PF25583"/>
    </source>
</evidence>
<proteinExistence type="predicted"/>
<dbReference type="InterPro" id="IPR013196">
    <property type="entry name" value="HTH_11"/>
</dbReference>
<evidence type="ECO:0000259" key="2">
    <source>
        <dbReference type="Pfam" id="PF13280"/>
    </source>
</evidence>
<dbReference type="PROSITE" id="PS52050">
    <property type="entry name" value="WYL"/>
    <property type="match status" value="1"/>
</dbReference>